<feature type="compositionally biased region" description="Polar residues" evidence="1">
    <location>
        <begin position="271"/>
        <end position="292"/>
    </location>
</feature>
<protein>
    <submittedName>
        <fullName evidence="2">Putative capsid scaffolding protein</fullName>
    </submittedName>
</protein>
<dbReference type="Pfam" id="PF05929">
    <property type="entry name" value="Phage_GPO"/>
    <property type="match status" value="1"/>
</dbReference>
<proteinExistence type="predicted"/>
<dbReference type="GO" id="GO:0019069">
    <property type="term" value="P:viral capsid assembly"/>
    <property type="evidence" value="ECO:0007669"/>
    <property type="project" value="InterPro"/>
</dbReference>
<reference evidence="2" key="1">
    <citation type="submission" date="2020-03" db="EMBL/GenBank/DDBJ databases">
        <title>The deep terrestrial virosphere.</title>
        <authorList>
            <person name="Holmfeldt K."/>
            <person name="Nilsson E."/>
            <person name="Simone D."/>
            <person name="Lopez-Fernandez M."/>
            <person name="Wu X."/>
            <person name="de Brujin I."/>
            <person name="Lundin D."/>
            <person name="Andersson A."/>
            <person name="Bertilsson S."/>
            <person name="Dopson M."/>
        </authorList>
    </citation>
    <scope>NUCLEOTIDE SEQUENCE</scope>
    <source>
        <strain evidence="2">MM415A00378</strain>
    </source>
</reference>
<feature type="compositionally biased region" description="Basic residues" evidence="1">
    <location>
        <begin position="1"/>
        <end position="10"/>
    </location>
</feature>
<organism evidence="2">
    <name type="scientific">viral metagenome</name>
    <dbReference type="NCBI Taxonomy" id="1070528"/>
    <lineage>
        <taxon>unclassified sequences</taxon>
        <taxon>metagenomes</taxon>
        <taxon>organismal metagenomes</taxon>
    </lineage>
</organism>
<evidence type="ECO:0000313" key="2">
    <source>
        <dbReference type="EMBL" id="QJA82661.1"/>
    </source>
</evidence>
<evidence type="ECO:0000256" key="1">
    <source>
        <dbReference type="SAM" id="MobiDB-lite"/>
    </source>
</evidence>
<dbReference type="EMBL" id="MT142493">
    <property type="protein sequence ID" value="QJA82661.1"/>
    <property type="molecule type" value="Genomic_DNA"/>
</dbReference>
<dbReference type="AlphaFoldDB" id="A0A6M3KM28"/>
<accession>A0A6M3KM28</accession>
<feature type="region of interest" description="Disordered" evidence="1">
    <location>
        <begin position="270"/>
        <end position="292"/>
    </location>
</feature>
<name>A0A6M3KM28_9ZZZZ</name>
<gene>
    <name evidence="2" type="ORF">MM415A00378_0006</name>
</gene>
<feature type="region of interest" description="Disordered" evidence="1">
    <location>
        <begin position="1"/>
        <end position="23"/>
    </location>
</feature>
<sequence>MAASRNHYRKSNPEDSTTMAKKSKFFRVAREGATTDGRQIERSWIEQIVKNFSRETYSPRVWLEHMRSAYPDSMFKAYGDVLAVEARDGKEGKLELFAQIEPLPELEAMNKARQKLYTSIEVHPKFADTGEAYLTGLAVTDSPASLGTEMLTFAQQNPTANPLASRKSDPATLFTQAIETELVFEDDDAEGIAAKFTSSLKALREKFSAKNKTDDTRFAEVLAGFEQFAELAENQGKAHDSLAKDHAKLAKDFAVLQTAHGDLVKKLEVTPAQNYSQRPPATGAQGYQQTDC</sequence>
<dbReference type="InterPro" id="IPR009228">
    <property type="entry name" value="Capsid_scaffold_GpO"/>
</dbReference>